<evidence type="ECO:0000313" key="2">
    <source>
        <dbReference type="Proteomes" id="UP000479190"/>
    </source>
</evidence>
<keyword evidence="2" id="KW-1185">Reference proteome</keyword>
<dbReference type="Proteomes" id="UP000479190">
    <property type="component" value="Unassembled WGS sequence"/>
</dbReference>
<dbReference type="EMBL" id="CADCXV010000669">
    <property type="protein sequence ID" value="CAB0032162.1"/>
    <property type="molecule type" value="Genomic_DNA"/>
</dbReference>
<evidence type="ECO:0000313" key="1">
    <source>
        <dbReference type="EMBL" id="CAB0032162.1"/>
    </source>
</evidence>
<reference evidence="1 2" key="1">
    <citation type="submission" date="2020-02" db="EMBL/GenBank/DDBJ databases">
        <authorList>
            <person name="Ferguson B K."/>
        </authorList>
    </citation>
    <scope>NUCLEOTIDE SEQUENCE [LARGE SCALE GENOMIC DNA]</scope>
</reference>
<organism evidence="1 2">
    <name type="scientific">Trichogramma brassicae</name>
    <dbReference type="NCBI Taxonomy" id="86971"/>
    <lineage>
        <taxon>Eukaryota</taxon>
        <taxon>Metazoa</taxon>
        <taxon>Ecdysozoa</taxon>
        <taxon>Arthropoda</taxon>
        <taxon>Hexapoda</taxon>
        <taxon>Insecta</taxon>
        <taxon>Pterygota</taxon>
        <taxon>Neoptera</taxon>
        <taxon>Endopterygota</taxon>
        <taxon>Hymenoptera</taxon>
        <taxon>Apocrita</taxon>
        <taxon>Proctotrupomorpha</taxon>
        <taxon>Chalcidoidea</taxon>
        <taxon>Trichogrammatidae</taxon>
        <taxon>Trichogramma</taxon>
    </lineage>
</organism>
<dbReference type="AlphaFoldDB" id="A0A6H5IAF6"/>
<protein>
    <submittedName>
        <fullName evidence="1">Uncharacterized protein</fullName>
    </submittedName>
</protein>
<name>A0A6H5IAF6_9HYME</name>
<sequence>MCYTRAGRSLSDAGFRPSAIFIQARVFCRDSTPRQLERVITQQNEAPNVYVILHQLRIISNPVLRCNSHETWFTCTCIKGGKMTRYFFNCRFLLQCVYLTAHTTRMSNFFMYRIVVFVETSPARVILSACFTRVSCTIMHRIDFDSDVRDSKACIVMETELRRPSVSIILHATLAGIPSRRSIPHLLSTLCCCCCCGGGGKASNSEIRSPLWSYKTTKVQFQLRFDHFRRKLSYGDV</sequence>
<accession>A0A6H5IAF6</accession>
<gene>
    <name evidence="1" type="ORF">TBRA_LOCUS4108</name>
</gene>
<proteinExistence type="predicted"/>